<feature type="domain" description="Manganese/iron superoxide dismutase N-terminal" evidence="7">
    <location>
        <begin position="14"/>
        <end position="100"/>
    </location>
</feature>
<evidence type="ECO:0000256" key="5">
    <source>
        <dbReference type="PIRSR" id="PIRSR000349-1"/>
    </source>
</evidence>
<comment type="catalytic activity">
    <reaction evidence="6">
        <text>2 superoxide + 2 H(+) = H2O2 + O2</text>
        <dbReference type="Rhea" id="RHEA:20696"/>
        <dbReference type="ChEBI" id="CHEBI:15378"/>
        <dbReference type="ChEBI" id="CHEBI:15379"/>
        <dbReference type="ChEBI" id="CHEBI:16240"/>
        <dbReference type="ChEBI" id="CHEBI:18421"/>
        <dbReference type="EC" id="1.15.1.1"/>
    </reaction>
</comment>
<name>E0S014_BUTPB</name>
<dbReference type="GO" id="GO:0005737">
    <property type="term" value="C:cytoplasm"/>
    <property type="evidence" value="ECO:0007669"/>
    <property type="project" value="TreeGrafter"/>
</dbReference>
<sequence>MFCEANAKGDVTMFEQVKLSYDANALEPHLDQLTIETHYGKHHATYTKTFNELAEKAGVAGKSVEEILGSLDQISDETLRKGLRNQGGGYYNHNLYFEAFSPNPAKAPTGKLLEAINRDCGSVENCIDALSKAAAGQFGSGWSFLSTDKSGKLYVSASPNQDNPISEGTGRTPILALDVWEHAYYLKYKNLRPDYIKAFWEILDWKVIEANYEKAIG</sequence>
<dbReference type="PANTHER" id="PTHR43595">
    <property type="entry name" value="37S RIBOSOMAL PROTEIN S26, MITOCHONDRIAL"/>
    <property type="match status" value="1"/>
</dbReference>
<dbReference type="InterPro" id="IPR036314">
    <property type="entry name" value="SOD_C_sf"/>
</dbReference>
<gene>
    <name evidence="9" type="primary">sodA</name>
    <name evidence="9" type="ordered locus">bpr_I0467</name>
</gene>
<evidence type="ECO:0000256" key="1">
    <source>
        <dbReference type="ARBA" id="ARBA00008714"/>
    </source>
</evidence>
<evidence type="ECO:0000259" key="7">
    <source>
        <dbReference type="Pfam" id="PF00081"/>
    </source>
</evidence>
<evidence type="ECO:0000313" key="10">
    <source>
        <dbReference type="Proteomes" id="UP000001299"/>
    </source>
</evidence>
<dbReference type="PROSITE" id="PS00088">
    <property type="entry name" value="SOD_MN"/>
    <property type="match status" value="1"/>
</dbReference>
<reference evidence="9 10" key="1">
    <citation type="journal article" date="2010" name="PLoS ONE">
        <title>The glycobiome of the rumen bacterium Butyrivibrio proteoclasticus B316(T) highlights adaptation to a polysaccharide-rich environment.</title>
        <authorList>
            <person name="Kelly W.J."/>
            <person name="Leahy S.C."/>
            <person name="Altermann E."/>
            <person name="Yeoman C.J."/>
            <person name="Dunne J.C."/>
            <person name="Kong Z."/>
            <person name="Pacheco D.M."/>
            <person name="Li D."/>
            <person name="Noel S.J."/>
            <person name="Moon C.D."/>
            <person name="Cookson A.L."/>
            <person name="Attwood G.T."/>
        </authorList>
    </citation>
    <scope>NUCLEOTIDE SEQUENCE [LARGE SCALE GENOMIC DNA]</scope>
    <source>
        <strain evidence="10">ATCC 51982 / DSM 14932 / B316</strain>
    </source>
</reference>
<dbReference type="EMBL" id="CP001810">
    <property type="protein sequence ID" value="ADL33215.1"/>
    <property type="molecule type" value="Genomic_DNA"/>
</dbReference>
<dbReference type="InterPro" id="IPR036324">
    <property type="entry name" value="Mn/Fe_SOD_N_sf"/>
</dbReference>
<dbReference type="KEGG" id="bpb:bpr_I0467"/>
<dbReference type="SUPFAM" id="SSF46609">
    <property type="entry name" value="Fe,Mn superoxide dismutase (SOD), N-terminal domain"/>
    <property type="match status" value="1"/>
</dbReference>
<dbReference type="InterPro" id="IPR001189">
    <property type="entry name" value="Mn/Fe_SOD"/>
</dbReference>
<proteinExistence type="inferred from homology"/>
<dbReference type="EC" id="1.15.1.1" evidence="2 6"/>
<accession>E0S014</accession>
<dbReference type="HOGENOM" id="CLU_031625_0_1_9"/>
<dbReference type="Gene3D" id="1.10.287.990">
    <property type="entry name" value="Fe,Mn superoxide dismutase (SOD) domain"/>
    <property type="match status" value="1"/>
</dbReference>
<evidence type="ECO:0000313" key="9">
    <source>
        <dbReference type="EMBL" id="ADL33215.1"/>
    </source>
</evidence>
<dbReference type="eggNOG" id="COG0605">
    <property type="taxonomic scope" value="Bacteria"/>
</dbReference>
<dbReference type="InterPro" id="IPR019831">
    <property type="entry name" value="Mn/Fe_SOD_N"/>
</dbReference>
<dbReference type="Pfam" id="PF02777">
    <property type="entry name" value="Sod_Fe_C"/>
    <property type="match status" value="1"/>
</dbReference>
<dbReference type="AlphaFoldDB" id="E0S014"/>
<dbReference type="InterPro" id="IPR019833">
    <property type="entry name" value="Mn/Fe_SOD_BS"/>
</dbReference>
<evidence type="ECO:0000259" key="8">
    <source>
        <dbReference type="Pfam" id="PF02777"/>
    </source>
</evidence>
<dbReference type="STRING" id="515622.bpr_I0467"/>
<feature type="binding site" evidence="5">
    <location>
        <position position="93"/>
    </location>
    <ligand>
        <name>Mn(2+)</name>
        <dbReference type="ChEBI" id="CHEBI:29035"/>
    </ligand>
</feature>
<organism evidence="9 10">
    <name type="scientific">Butyrivibrio proteoclasticus (strain ATCC 51982 / DSM 14932 / B316)</name>
    <name type="common">Clostridium proteoclasticum</name>
    <dbReference type="NCBI Taxonomy" id="515622"/>
    <lineage>
        <taxon>Bacteria</taxon>
        <taxon>Bacillati</taxon>
        <taxon>Bacillota</taxon>
        <taxon>Clostridia</taxon>
        <taxon>Lachnospirales</taxon>
        <taxon>Lachnospiraceae</taxon>
        <taxon>Butyrivibrio</taxon>
    </lineage>
</organism>
<dbReference type="Proteomes" id="UP000001299">
    <property type="component" value="Chromosome 1"/>
</dbReference>
<dbReference type="InterPro" id="IPR019832">
    <property type="entry name" value="Mn/Fe_SOD_C"/>
</dbReference>
<keyword evidence="4 6" id="KW-0560">Oxidoreductase</keyword>
<dbReference type="PRINTS" id="PR01703">
    <property type="entry name" value="MNSODISMTASE"/>
</dbReference>
<feature type="domain" description="Manganese/iron superoxide dismutase C-terminal" evidence="8">
    <location>
        <begin position="108"/>
        <end position="210"/>
    </location>
</feature>
<evidence type="ECO:0000256" key="3">
    <source>
        <dbReference type="ARBA" id="ARBA00022723"/>
    </source>
</evidence>
<dbReference type="PIRSF" id="PIRSF000349">
    <property type="entry name" value="SODismutase"/>
    <property type="match status" value="1"/>
</dbReference>
<protein>
    <recommendedName>
        <fullName evidence="2 6">Superoxide dismutase</fullName>
        <ecNumber evidence="2 6">1.15.1.1</ecNumber>
    </recommendedName>
</protein>
<feature type="binding site" evidence="5">
    <location>
        <position position="182"/>
    </location>
    <ligand>
        <name>Mn(2+)</name>
        <dbReference type="ChEBI" id="CHEBI:29035"/>
    </ligand>
</feature>
<evidence type="ECO:0000256" key="6">
    <source>
        <dbReference type="RuleBase" id="RU000414"/>
    </source>
</evidence>
<evidence type="ECO:0000256" key="4">
    <source>
        <dbReference type="ARBA" id="ARBA00023002"/>
    </source>
</evidence>
<evidence type="ECO:0000256" key="2">
    <source>
        <dbReference type="ARBA" id="ARBA00012682"/>
    </source>
</evidence>
<feature type="binding site" evidence="5">
    <location>
        <position position="38"/>
    </location>
    <ligand>
        <name>Mn(2+)</name>
        <dbReference type="ChEBI" id="CHEBI:29035"/>
    </ligand>
</feature>
<keyword evidence="10" id="KW-1185">Reference proteome</keyword>
<comment type="function">
    <text evidence="6">Destroys radicals which are normally produced within the cells and which are toxic to biological systems.</text>
</comment>
<keyword evidence="3 5" id="KW-0479">Metal-binding</keyword>
<feature type="binding site" evidence="5">
    <location>
        <position position="178"/>
    </location>
    <ligand>
        <name>Mn(2+)</name>
        <dbReference type="ChEBI" id="CHEBI:29035"/>
    </ligand>
</feature>
<dbReference type="Pfam" id="PF00081">
    <property type="entry name" value="Sod_Fe_N"/>
    <property type="match status" value="1"/>
</dbReference>
<dbReference type="PANTHER" id="PTHR43595:SF2">
    <property type="entry name" value="SMALL RIBOSOMAL SUBUNIT PROTEIN MS42"/>
    <property type="match status" value="1"/>
</dbReference>
<dbReference type="GO" id="GO:0046872">
    <property type="term" value="F:metal ion binding"/>
    <property type="evidence" value="ECO:0007669"/>
    <property type="project" value="UniProtKB-KW"/>
</dbReference>
<dbReference type="GO" id="GO:0004784">
    <property type="term" value="F:superoxide dismutase activity"/>
    <property type="evidence" value="ECO:0007669"/>
    <property type="project" value="UniProtKB-EC"/>
</dbReference>
<dbReference type="Gene3D" id="3.55.40.20">
    <property type="entry name" value="Iron/manganese superoxide dismutase, C-terminal domain"/>
    <property type="match status" value="1"/>
</dbReference>
<dbReference type="SUPFAM" id="SSF54719">
    <property type="entry name" value="Fe,Mn superoxide dismutase (SOD), C-terminal domain"/>
    <property type="match status" value="1"/>
</dbReference>
<comment type="similarity">
    <text evidence="1 6">Belongs to the iron/manganese superoxide dismutase family.</text>
</comment>